<comment type="caution">
    <text evidence="6">The sequence shown here is derived from an EMBL/GenBank/DDBJ whole genome shotgun (WGS) entry which is preliminary data.</text>
</comment>
<evidence type="ECO:0000313" key="7">
    <source>
        <dbReference type="Proteomes" id="UP000663868"/>
    </source>
</evidence>
<dbReference type="Gene3D" id="3.40.50.980">
    <property type="match status" value="2"/>
</dbReference>
<evidence type="ECO:0000256" key="2">
    <source>
        <dbReference type="ARBA" id="ARBA00022553"/>
    </source>
</evidence>
<dbReference type="EMBL" id="CAJOBB010022201">
    <property type="protein sequence ID" value="CAF4382666.1"/>
    <property type="molecule type" value="Genomic_DNA"/>
</dbReference>
<protein>
    <recommendedName>
        <fullName evidence="5">AMP-dependent synthetase/ligase domain-containing protein</fullName>
    </recommendedName>
</protein>
<evidence type="ECO:0000313" key="6">
    <source>
        <dbReference type="EMBL" id="CAF4382666.1"/>
    </source>
</evidence>
<dbReference type="PANTHER" id="PTHR45527">
    <property type="entry name" value="NONRIBOSOMAL PEPTIDE SYNTHETASE"/>
    <property type="match status" value="1"/>
</dbReference>
<proteinExistence type="inferred from homology"/>
<feature type="non-terminal residue" evidence="6">
    <location>
        <position position="168"/>
    </location>
</feature>
<dbReference type="Pfam" id="PF00501">
    <property type="entry name" value="AMP-binding"/>
    <property type="match status" value="1"/>
</dbReference>
<evidence type="ECO:0000256" key="1">
    <source>
        <dbReference type="ARBA" id="ARBA00022450"/>
    </source>
</evidence>
<accession>A0A820N522</accession>
<dbReference type="GO" id="GO:0044550">
    <property type="term" value="P:secondary metabolite biosynthetic process"/>
    <property type="evidence" value="ECO:0007669"/>
    <property type="project" value="TreeGrafter"/>
</dbReference>
<evidence type="ECO:0000256" key="3">
    <source>
        <dbReference type="ARBA" id="ARBA00022598"/>
    </source>
</evidence>
<dbReference type="GO" id="GO:0016874">
    <property type="term" value="F:ligase activity"/>
    <property type="evidence" value="ECO:0007669"/>
    <property type="project" value="UniProtKB-KW"/>
</dbReference>
<name>A0A820N522_9BILA</name>
<evidence type="ECO:0000259" key="5">
    <source>
        <dbReference type="Pfam" id="PF00501"/>
    </source>
</evidence>
<evidence type="ECO:0000256" key="4">
    <source>
        <dbReference type="ARBA" id="ARBA00029454"/>
    </source>
</evidence>
<dbReference type="PANTHER" id="PTHR45527:SF11">
    <property type="entry name" value="NONRIBOSOMAL PEPTIDE SYNTHETASE 5"/>
    <property type="match status" value="1"/>
</dbReference>
<dbReference type="InterPro" id="IPR020845">
    <property type="entry name" value="AMP-binding_CS"/>
</dbReference>
<dbReference type="Proteomes" id="UP000663868">
    <property type="component" value="Unassembled WGS sequence"/>
</dbReference>
<sequence>SLTYNELLFYVQQLALQIINNCHIKSGDIICQLAERSLSMIIGSLSIAIVGGVYCPLSPENPEQRLESLVEQTQAHLILVHSLTNRISKNNSITYDMDTIINCNDKITNDDLYRLSNISITPDNISYIVFTSGSTGIPKAVQVRHRNLTAYMQSFAEMTTLKKSDTVI</sequence>
<keyword evidence="2" id="KW-0597">Phosphoprotein</keyword>
<keyword evidence="1" id="KW-0596">Phosphopantetheine</keyword>
<dbReference type="AlphaFoldDB" id="A0A820N522"/>
<gene>
    <name evidence="6" type="ORF">KXQ929_LOCUS50002</name>
</gene>
<organism evidence="6 7">
    <name type="scientific">Adineta steineri</name>
    <dbReference type="NCBI Taxonomy" id="433720"/>
    <lineage>
        <taxon>Eukaryota</taxon>
        <taxon>Metazoa</taxon>
        <taxon>Spiralia</taxon>
        <taxon>Gnathifera</taxon>
        <taxon>Rotifera</taxon>
        <taxon>Eurotatoria</taxon>
        <taxon>Bdelloidea</taxon>
        <taxon>Adinetida</taxon>
        <taxon>Adinetidae</taxon>
        <taxon>Adineta</taxon>
    </lineage>
</organism>
<dbReference type="GO" id="GO:0043041">
    <property type="term" value="P:amino acid activation for nonribosomal peptide biosynthetic process"/>
    <property type="evidence" value="ECO:0007669"/>
    <property type="project" value="TreeGrafter"/>
</dbReference>
<feature type="non-terminal residue" evidence="6">
    <location>
        <position position="1"/>
    </location>
</feature>
<dbReference type="PROSITE" id="PS00455">
    <property type="entry name" value="AMP_BINDING"/>
    <property type="match status" value="1"/>
</dbReference>
<dbReference type="GO" id="GO:0031177">
    <property type="term" value="F:phosphopantetheine binding"/>
    <property type="evidence" value="ECO:0007669"/>
    <property type="project" value="TreeGrafter"/>
</dbReference>
<dbReference type="SUPFAM" id="SSF56801">
    <property type="entry name" value="Acetyl-CoA synthetase-like"/>
    <property type="match status" value="1"/>
</dbReference>
<reference evidence="6" key="1">
    <citation type="submission" date="2021-02" db="EMBL/GenBank/DDBJ databases">
        <authorList>
            <person name="Nowell W R."/>
        </authorList>
    </citation>
    <scope>NUCLEOTIDE SEQUENCE</scope>
</reference>
<dbReference type="InterPro" id="IPR000873">
    <property type="entry name" value="AMP-dep_synth/lig_dom"/>
</dbReference>
<dbReference type="GO" id="GO:0005737">
    <property type="term" value="C:cytoplasm"/>
    <property type="evidence" value="ECO:0007669"/>
    <property type="project" value="TreeGrafter"/>
</dbReference>
<keyword evidence="3" id="KW-0436">Ligase</keyword>
<feature type="domain" description="AMP-dependent synthetase/ligase" evidence="5">
    <location>
        <begin position="1"/>
        <end position="159"/>
    </location>
</feature>
<comment type="similarity">
    <text evidence="4">Belongs to the NRP synthetase family.</text>
</comment>